<dbReference type="SUPFAM" id="SSF82199">
    <property type="entry name" value="SET domain"/>
    <property type="match status" value="1"/>
</dbReference>
<keyword evidence="3" id="KW-1185">Reference proteome</keyword>
<dbReference type="PANTHER" id="PTHR13271">
    <property type="entry name" value="UNCHARACTERIZED PUTATIVE METHYLTRANSFERASE"/>
    <property type="match status" value="1"/>
</dbReference>
<sequence>MIKPMILVMALAALAAAPAARAQSGADAALWAWLTANGAALNFQPKVADGGVRGGVAVATIPKGGLVASIPMKLAIRFPANYASFPELGELLALEDLKADSPFRPYLDSLPSLSDPHHTLAWESFPPEYLHLLTDSTPLVDQTVARQATLEQYWARHGARLAAKGVSLEKLRAALVTITARWFEGPSDGPDAGQGALVPGLDSLNHRNDCPVSFSLLRCPPLRANTEAGADESAAAAALKAAQANEVCVIARTAEEIPAGEEVCISYGNLAPDVTLLQYGFLPAGQELALSRVDERGASIEDVTTQKMHSPAPPKLTSAFATAQQLRTERARLAGILSHLRETEAVAAATPRAAADGEGKLLALVLKWRAQRAGALEAEVARLDKAVVEAEARPETGSEAVKKLADEL</sequence>
<evidence type="ECO:0008006" key="4">
    <source>
        <dbReference type="Google" id="ProtNLM"/>
    </source>
</evidence>
<dbReference type="CDD" id="cd10527">
    <property type="entry name" value="SET_LSMT"/>
    <property type="match status" value="1"/>
</dbReference>
<dbReference type="AlphaFoldDB" id="A0A2V0NN86"/>
<dbReference type="InterPro" id="IPR050600">
    <property type="entry name" value="SETD3_SETD6_MTase"/>
</dbReference>
<evidence type="ECO:0000313" key="2">
    <source>
        <dbReference type="EMBL" id="GBF89006.1"/>
    </source>
</evidence>
<keyword evidence="1" id="KW-0732">Signal</keyword>
<dbReference type="OrthoDB" id="549804at2759"/>
<comment type="caution">
    <text evidence="2">The sequence shown here is derived from an EMBL/GenBank/DDBJ whole genome shotgun (WGS) entry which is preliminary data.</text>
</comment>
<dbReference type="InterPro" id="IPR046341">
    <property type="entry name" value="SET_dom_sf"/>
</dbReference>
<organism evidence="2 3">
    <name type="scientific">Raphidocelis subcapitata</name>
    <dbReference type="NCBI Taxonomy" id="307507"/>
    <lineage>
        <taxon>Eukaryota</taxon>
        <taxon>Viridiplantae</taxon>
        <taxon>Chlorophyta</taxon>
        <taxon>core chlorophytes</taxon>
        <taxon>Chlorophyceae</taxon>
        <taxon>CS clade</taxon>
        <taxon>Sphaeropleales</taxon>
        <taxon>Selenastraceae</taxon>
        <taxon>Raphidocelis</taxon>
    </lineage>
</organism>
<dbReference type="GO" id="GO:0016279">
    <property type="term" value="F:protein-lysine N-methyltransferase activity"/>
    <property type="evidence" value="ECO:0007669"/>
    <property type="project" value="TreeGrafter"/>
</dbReference>
<evidence type="ECO:0000256" key="1">
    <source>
        <dbReference type="SAM" id="SignalP"/>
    </source>
</evidence>
<dbReference type="Proteomes" id="UP000247498">
    <property type="component" value="Unassembled WGS sequence"/>
</dbReference>
<accession>A0A2V0NN86</accession>
<dbReference type="Gene3D" id="3.90.1410.10">
    <property type="entry name" value="set domain protein methyltransferase, domain 1"/>
    <property type="match status" value="1"/>
</dbReference>
<dbReference type="EMBL" id="BDRX01000007">
    <property type="protein sequence ID" value="GBF89006.1"/>
    <property type="molecule type" value="Genomic_DNA"/>
</dbReference>
<protein>
    <recommendedName>
        <fullName evidence="4">SET domain-containing protein</fullName>
    </recommendedName>
</protein>
<name>A0A2V0NN86_9CHLO</name>
<feature type="signal peptide" evidence="1">
    <location>
        <begin position="1"/>
        <end position="22"/>
    </location>
</feature>
<dbReference type="InParanoid" id="A0A2V0NN86"/>
<evidence type="ECO:0000313" key="3">
    <source>
        <dbReference type="Proteomes" id="UP000247498"/>
    </source>
</evidence>
<proteinExistence type="predicted"/>
<gene>
    <name evidence="2" type="ORF">Rsub_01505</name>
</gene>
<feature type="chain" id="PRO_5016124793" description="SET domain-containing protein" evidence="1">
    <location>
        <begin position="23"/>
        <end position="408"/>
    </location>
</feature>
<reference evidence="2 3" key="1">
    <citation type="journal article" date="2018" name="Sci. Rep.">
        <title>Raphidocelis subcapitata (=Pseudokirchneriella subcapitata) provides an insight into genome evolution and environmental adaptations in the Sphaeropleales.</title>
        <authorList>
            <person name="Suzuki S."/>
            <person name="Yamaguchi H."/>
            <person name="Nakajima N."/>
            <person name="Kawachi M."/>
        </authorList>
    </citation>
    <scope>NUCLEOTIDE SEQUENCE [LARGE SCALE GENOMIC DNA]</scope>
    <source>
        <strain evidence="2 3">NIES-35</strain>
    </source>
</reference>